<feature type="domain" description="RRM" evidence="4">
    <location>
        <begin position="76"/>
        <end position="154"/>
    </location>
</feature>
<evidence type="ECO:0000259" key="4">
    <source>
        <dbReference type="PROSITE" id="PS50102"/>
    </source>
</evidence>
<dbReference type="InterPro" id="IPR012677">
    <property type="entry name" value="Nucleotide-bd_a/b_plait_sf"/>
</dbReference>
<evidence type="ECO:0000256" key="1">
    <source>
        <dbReference type="ARBA" id="ARBA00022884"/>
    </source>
</evidence>
<dbReference type="PANTHER" id="PTHR48034">
    <property type="entry name" value="TRANSFORMER-2 SEX-DETERMINING PROTEIN-RELATED"/>
    <property type="match status" value="1"/>
</dbReference>
<dbReference type="InterPro" id="IPR050441">
    <property type="entry name" value="RBM"/>
</dbReference>
<accession>A0A9P0JD20</accession>
<dbReference type="InterPro" id="IPR000504">
    <property type="entry name" value="RRM_dom"/>
</dbReference>
<dbReference type="GO" id="GO:0003723">
    <property type="term" value="F:RNA binding"/>
    <property type="evidence" value="ECO:0007669"/>
    <property type="project" value="UniProtKB-UniRule"/>
</dbReference>
<dbReference type="SUPFAM" id="SSF54928">
    <property type="entry name" value="RNA-binding domain, RBD"/>
    <property type="match status" value="1"/>
</dbReference>
<sequence>MNANRKKKYVRSKSRSISPYRNHSSSRKHCKSYSRSPLRSRSTYSLSSSCSSYTSDPRCSRRTSSDNSAKLKRKVRCLGIFGLDSDTNEDKIHEALGKYGRIDTIDIVIDSISGKSQGYGFVYFKHYEDARKTKDLCSGIEIDGRQIRLDYSFTHIYRPYLISRRINGDRGERCDRYDRREHSDRHDRKERSDRYDRRERSDRCDRREGSDKYDRRERSDRCERRKRSVQYDRREHSDRYDRREHSDRHDCRGRHYKSSKEKYEDYLHEQYRILKRREAMEESESKSVIYDYFDYKSKGRSLSPLQYNV</sequence>
<organism evidence="5 6">
    <name type="scientific">Aphis gossypii</name>
    <name type="common">Cotton aphid</name>
    <dbReference type="NCBI Taxonomy" id="80765"/>
    <lineage>
        <taxon>Eukaryota</taxon>
        <taxon>Metazoa</taxon>
        <taxon>Ecdysozoa</taxon>
        <taxon>Arthropoda</taxon>
        <taxon>Hexapoda</taxon>
        <taxon>Insecta</taxon>
        <taxon>Pterygota</taxon>
        <taxon>Neoptera</taxon>
        <taxon>Paraneoptera</taxon>
        <taxon>Hemiptera</taxon>
        <taxon>Sternorrhyncha</taxon>
        <taxon>Aphidomorpha</taxon>
        <taxon>Aphidoidea</taxon>
        <taxon>Aphididae</taxon>
        <taxon>Aphidini</taxon>
        <taxon>Aphis</taxon>
        <taxon>Aphis</taxon>
    </lineage>
</organism>
<dbReference type="Proteomes" id="UP001154329">
    <property type="component" value="Chromosome 3"/>
</dbReference>
<dbReference type="InterPro" id="IPR035979">
    <property type="entry name" value="RBD_domain_sf"/>
</dbReference>
<evidence type="ECO:0000313" key="6">
    <source>
        <dbReference type="Proteomes" id="UP001154329"/>
    </source>
</evidence>
<dbReference type="Gene3D" id="3.30.70.330">
    <property type="match status" value="1"/>
</dbReference>
<dbReference type="EMBL" id="OU899036">
    <property type="protein sequence ID" value="CAH1731769.1"/>
    <property type="molecule type" value="Genomic_DNA"/>
</dbReference>
<name>A0A9P0JD20_APHGO</name>
<evidence type="ECO:0000256" key="2">
    <source>
        <dbReference type="PROSITE-ProRule" id="PRU00176"/>
    </source>
</evidence>
<feature type="region of interest" description="Disordered" evidence="3">
    <location>
        <begin position="178"/>
        <end position="256"/>
    </location>
</feature>
<dbReference type="SMART" id="SM00360">
    <property type="entry name" value="RRM"/>
    <property type="match status" value="1"/>
</dbReference>
<evidence type="ECO:0000256" key="3">
    <source>
        <dbReference type="SAM" id="MobiDB-lite"/>
    </source>
</evidence>
<feature type="compositionally biased region" description="Basic residues" evidence="3">
    <location>
        <begin position="1"/>
        <end position="14"/>
    </location>
</feature>
<feature type="compositionally biased region" description="Basic and acidic residues" evidence="3">
    <location>
        <begin position="178"/>
        <end position="250"/>
    </location>
</feature>
<gene>
    <name evidence="5" type="ORF">APHIGO_LOCUS8425</name>
</gene>
<feature type="region of interest" description="Disordered" evidence="3">
    <location>
        <begin position="1"/>
        <end position="65"/>
    </location>
</feature>
<dbReference type="Pfam" id="PF00076">
    <property type="entry name" value="RRM_1"/>
    <property type="match status" value="1"/>
</dbReference>
<reference evidence="5" key="1">
    <citation type="submission" date="2022-02" db="EMBL/GenBank/DDBJ databases">
        <authorList>
            <person name="King R."/>
        </authorList>
    </citation>
    <scope>NUCLEOTIDE SEQUENCE</scope>
</reference>
<keyword evidence="6" id="KW-1185">Reference proteome</keyword>
<dbReference type="AlphaFoldDB" id="A0A9P0JD20"/>
<reference evidence="5" key="2">
    <citation type="submission" date="2022-10" db="EMBL/GenBank/DDBJ databases">
        <authorList>
            <consortium name="ENA_rothamsted_submissions"/>
            <consortium name="culmorum"/>
            <person name="King R."/>
        </authorList>
    </citation>
    <scope>NUCLEOTIDE SEQUENCE</scope>
</reference>
<evidence type="ECO:0000313" key="5">
    <source>
        <dbReference type="EMBL" id="CAH1731769.1"/>
    </source>
</evidence>
<dbReference type="PROSITE" id="PS50102">
    <property type="entry name" value="RRM"/>
    <property type="match status" value="1"/>
</dbReference>
<feature type="compositionally biased region" description="Low complexity" evidence="3">
    <location>
        <begin position="33"/>
        <end position="57"/>
    </location>
</feature>
<proteinExistence type="predicted"/>
<protein>
    <recommendedName>
        <fullName evidence="4">RRM domain-containing protein</fullName>
    </recommendedName>
</protein>
<keyword evidence="1 2" id="KW-0694">RNA-binding</keyword>